<keyword evidence="1" id="KW-0472">Membrane</keyword>
<proteinExistence type="predicted"/>
<feature type="transmembrane region" description="Helical" evidence="1">
    <location>
        <begin position="125"/>
        <end position="144"/>
    </location>
</feature>
<evidence type="ECO:0000313" key="2">
    <source>
        <dbReference type="EMBL" id="KAF6219032.1"/>
    </source>
</evidence>
<keyword evidence="1" id="KW-0812">Transmembrane</keyword>
<keyword evidence="1" id="KW-1133">Transmembrane helix</keyword>
<organism evidence="2 3">
    <name type="scientific">Letharia lupina</name>
    <dbReference type="NCBI Taxonomy" id="560253"/>
    <lineage>
        <taxon>Eukaryota</taxon>
        <taxon>Fungi</taxon>
        <taxon>Dikarya</taxon>
        <taxon>Ascomycota</taxon>
        <taxon>Pezizomycotina</taxon>
        <taxon>Lecanoromycetes</taxon>
        <taxon>OSLEUM clade</taxon>
        <taxon>Lecanoromycetidae</taxon>
        <taxon>Lecanorales</taxon>
        <taxon>Lecanorineae</taxon>
        <taxon>Parmeliaceae</taxon>
        <taxon>Letharia</taxon>
    </lineage>
</organism>
<dbReference type="GeneID" id="59333982"/>
<feature type="transmembrane region" description="Helical" evidence="1">
    <location>
        <begin position="187"/>
        <end position="210"/>
    </location>
</feature>
<reference evidence="2 3" key="1">
    <citation type="journal article" date="2020" name="Genomics">
        <title>Complete, high-quality genomes from long-read metagenomic sequencing of two wolf lichen thalli reveals enigmatic genome architecture.</title>
        <authorList>
            <person name="McKenzie S.K."/>
            <person name="Walston R.F."/>
            <person name="Allen J.L."/>
        </authorList>
    </citation>
    <scope>NUCLEOTIDE SEQUENCE [LARGE SCALE GENOMIC DNA]</scope>
    <source>
        <strain evidence="2">WasteWater1</strain>
    </source>
</reference>
<sequence length="762" mass="83052">MHSTPGIFARACRSLGFDIVAFLRALSLPYLQQLEPKKVVIEDSALAAFGRCLVHLPPLAVTLILLRLNLGGFYIGEHLQPSNTDQGDALALGFIQVAAKIQVTIPYNDAPVLSHHMLITSSQELLVIAGVGATFFHVIGSYLLRDGIPLGIAVAGFSFARPSYLWSSALWGGVSGTWYCKRKGAQLFAQITMGCTLALAVGPASAILMLPRIAFCLQKTWHSFSTAYYVKGTASDYWPDELTANNVGGPLCLGTNSSNFKQCISRGSRNLESYYSYALYKDNYRIGTQETGISRFLDVWPGESTVSAETWAFAPHAATSQVAYYFWYDPQWNPGHLYPLPYQSRGQRSGSITSQASAVRTVCAPDIQTFSSNTTTVSLPLLEEYRAWAQSNSSERQFVTIQLPKPIWGTSHNALTNNTSFTTVWVAIANATSITAGLVLLGPVRSNTGTVRDGFVCSIDARWNKVVHTMMESSRTNTTLKAWGNPVSVAISDEVSRNNLRTTALPVNNGDWRHVAADRAWLEALSPVTQNNQGPNFTMSASSLTTGLEDVFVAANLSIPSVNGGAAVYEPIISTYFADGMSRVGLERVFTHDGQIVYTNDRSKCENVTSNYLFCPKPTGTGSHTAMAFQGYLTGYAFNASRATDYLAIAVLLVYVVVALAHISHLLLFRRRSGCWDTLEELLVLAQTSKVSDKDLSNTCAGIKRFRTMSLNTRIRTVGSGVELVGVEDHEELQLLIGAAKGEAQMNMVEPKAEYGKTESDS</sequence>
<gene>
    <name evidence="2" type="ORF">HO133_005576</name>
</gene>
<accession>A0A8H6C8S4</accession>
<feature type="transmembrane region" description="Helical" evidence="1">
    <location>
        <begin position="646"/>
        <end position="669"/>
    </location>
</feature>
<evidence type="ECO:0000256" key="1">
    <source>
        <dbReference type="SAM" id="Phobius"/>
    </source>
</evidence>
<dbReference type="EMBL" id="JACCJB010000021">
    <property type="protein sequence ID" value="KAF6219032.1"/>
    <property type="molecule type" value="Genomic_DNA"/>
</dbReference>
<dbReference type="RefSeq" id="XP_037148467.1">
    <property type="nucleotide sequence ID" value="XM_037296485.1"/>
</dbReference>
<keyword evidence="3" id="KW-1185">Reference proteome</keyword>
<evidence type="ECO:0000313" key="3">
    <source>
        <dbReference type="Proteomes" id="UP000593566"/>
    </source>
</evidence>
<name>A0A8H6C8S4_9LECA</name>
<comment type="caution">
    <text evidence="2">The sequence shown here is derived from an EMBL/GenBank/DDBJ whole genome shotgun (WGS) entry which is preliminary data.</text>
</comment>
<dbReference type="Proteomes" id="UP000593566">
    <property type="component" value="Unassembled WGS sequence"/>
</dbReference>
<protein>
    <submittedName>
        <fullName evidence="2">Uncharacterized protein</fullName>
    </submittedName>
</protein>
<dbReference type="AlphaFoldDB" id="A0A8H6C8S4"/>